<sequence length="298" mass="32692">MLFMRRLVVTCLALAAASVDARHHGKITKIVNFGDSTSDTGNGAYVLTGQQVPSNVYYNGRFSNGPTYIEVAAKLLNTTLDSYAIGGATVDNGKIQGFLGKNIPGYNGPIYKIPDIIDQLDTYLNTEEVVHPRHTLYTMWIGTNDANNNKFNLKGADIAASLYSVWTTLAENGAENIMVVVPPFGQEPFTTQFAVALREFQRILQHEYPQVNLGLYESAMLYANAFAIPQAFGFSHGLFDPCCSATSCVYLGDSKNGKICNDPDAHPVWDSSMHPTAAMHRYIGKGVANFVQEWFALK</sequence>
<feature type="signal peptide" evidence="2">
    <location>
        <begin position="1"/>
        <end position="21"/>
    </location>
</feature>
<dbReference type="AlphaFoldDB" id="A0A485K5I3"/>
<dbReference type="PANTHER" id="PTHR22835">
    <property type="entry name" value="ZINC FINGER FYVE DOMAIN CONTAINING PROTEIN"/>
    <property type="match status" value="1"/>
</dbReference>
<evidence type="ECO:0000313" key="5">
    <source>
        <dbReference type="Proteomes" id="UP000332933"/>
    </source>
</evidence>
<evidence type="ECO:0000256" key="1">
    <source>
        <dbReference type="ARBA" id="ARBA00008668"/>
    </source>
</evidence>
<reference evidence="3" key="2">
    <citation type="submission" date="2019-06" db="EMBL/GenBank/DDBJ databases">
        <title>Genomics analysis of Aphanomyces spp. identifies a new class of oomycete effector associated with host adaptation.</title>
        <authorList>
            <person name="Gaulin E."/>
        </authorList>
    </citation>
    <scope>NUCLEOTIDE SEQUENCE</scope>
    <source>
        <strain evidence="3">CBS 578.67</strain>
    </source>
</reference>
<dbReference type="OrthoDB" id="62255at2759"/>
<dbReference type="PANTHER" id="PTHR22835:SF659">
    <property type="entry name" value="GDSL LIPASE_ACYLHYDROLASE, PUTATIVE (AFU_ORTHOLOGUE AFUA_2G00510)-RELATED"/>
    <property type="match status" value="1"/>
</dbReference>
<keyword evidence="5" id="KW-1185">Reference proteome</keyword>
<protein>
    <submittedName>
        <fullName evidence="4">Aste57867_528 protein</fullName>
    </submittedName>
</protein>
<dbReference type="Proteomes" id="UP000332933">
    <property type="component" value="Unassembled WGS sequence"/>
</dbReference>
<dbReference type="Pfam" id="PF00657">
    <property type="entry name" value="Lipase_GDSL"/>
    <property type="match status" value="1"/>
</dbReference>
<proteinExistence type="inferred from homology"/>
<name>A0A485K5I3_9STRA</name>
<evidence type="ECO:0000256" key="2">
    <source>
        <dbReference type="SAM" id="SignalP"/>
    </source>
</evidence>
<dbReference type="GO" id="GO:0016788">
    <property type="term" value="F:hydrolase activity, acting on ester bonds"/>
    <property type="evidence" value="ECO:0007669"/>
    <property type="project" value="InterPro"/>
</dbReference>
<dbReference type="InterPro" id="IPR036514">
    <property type="entry name" value="SGNH_hydro_sf"/>
</dbReference>
<evidence type="ECO:0000313" key="4">
    <source>
        <dbReference type="EMBL" id="VFT77753.1"/>
    </source>
</evidence>
<feature type="chain" id="PRO_5036115879" evidence="2">
    <location>
        <begin position="22"/>
        <end position="298"/>
    </location>
</feature>
<accession>A0A485K5I3</accession>
<keyword evidence="2" id="KW-0732">Signal</keyword>
<reference evidence="4 5" key="1">
    <citation type="submission" date="2019-03" db="EMBL/GenBank/DDBJ databases">
        <authorList>
            <person name="Gaulin E."/>
            <person name="Dumas B."/>
        </authorList>
    </citation>
    <scope>NUCLEOTIDE SEQUENCE [LARGE SCALE GENOMIC DNA]</scope>
    <source>
        <strain evidence="4">CBS 568.67</strain>
    </source>
</reference>
<dbReference type="CDD" id="cd01846">
    <property type="entry name" value="fatty_acyltransferase_like"/>
    <property type="match status" value="1"/>
</dbReference>
<gene>
    <name evidence="4" type="primary">Aste57867_528</name>
    <name evidence="3" type="ORF">As57867_000527</name>
    <name evidence="4" type="ORF">ASTE57867_528</name>
</gene>
<comment type="similarity">
    <text evidence="1">Belongs to the 'GDSL' lipolytic enzyme family.</text>
</comment>
<organism evidence="4 5">
    <name type="scientific">Aphanomyces stellatus</name>
    <dbReference type="NCBI Taxonomy" id="120398"/>
    <lineage>
        <taxon>Eukaryota</taxon>
        <taxon>Sar</taxon>
        <taxon>Stramenopiles</taxon>
        <taxon>Oomycota</taxon>
        <taxon>Saprolegniomycetes</taxon>
        <taxon>Saprolegniales</taxon>
        <taxon>Verrucalvaceae</taxon>
        <taxon>Aphanomyces</taxon>
    </lineage>
</organism>
<dbReference type="Gene3D" id="3.40.50.1110">
    <property type="entry name" value="SGNH hydrolase"/>
    <property type="match status" value="1"/>
</dbReference>
<evidence type="ECO:0000313" key="3">
    <source>
        <dbReference type="EMBL" id="KAF0720147.1"/>
    </source>
</evidence>
<dbReference type="EMBL" id="VJMH01000028">
    <property type="protein sequence ID" value="KAF0720147.1"/>
    <property type="molecule type" value="Genomic_DNA"/>
</dbReference>
<dbReference type="EMBL" id="CAADRA010000028">
    <property type="protein sequence ID" value="VFT77753.1"/>
    <property type="molecule type" value="Genomic_DNA"/>
</dbReference>
<dbReference type="InterPro" id="IPR001087">
    <property type="entry name" value="GDSL"/>
</dbReference>
<dbReference type="SUPFAM" id="SSF52266">
    <property type="entry name" value="SGNH hydrolase"/>
    <property type="match status" value="1"/>
</dbReference>